<dbReference type="KEGG" id="apb:SAR116_0521"/>
<dbReference type="InterPro" id="IPR015854">
    <property type="entry name" value="ABC_transpr_LolD-like"/>
</dbReference>
<dbReference type="EMBL" id="CP001751">
    <property type="protein sequence ID" value="ADE38764.1"/>
    <property type="molecule type" value="Genomic_DNA"/>
</dbReference>
<dbReference type="GO" id="GO:0098796">
    <property type="term" value="C:membrane protein complex"/>
    <property type="evidence" value="ECO:0007669"/>
    <property type="project" value="UniProtKB-ARBA"/>
</dbReference>
<dbReference type="InterPro" id="IPR017911">
    <property type="entry name" value="MacB-like_ATP-bd"/>
</dbReference>
<evidence type="ECO:0000256" key="5">
    <source>
        <dbReference type="ARBA" id="ARBA00038388"/>
    </source>
</evidence>
<keyword evidence="4" id="KW-0067">ATP-binding</keyword>
<dbReference type="GO" id="GO:0044874">
    <property type="term" value="P:lipoprotein localization to outer membrane"/>
    <property type="evidence" value="ECO:0007669"/>
    <property type="project" value="TreeGrafter"/>
</dbReference>
<organism evidence="7 8">
    <name type="scientific">Puniceispirillum marinum (strain IMCC1322)</name>
    <dbReference type="NCBI Taxonomy" id="488538"/>
    <lineage>
        <taxon>Bacteria</taxon>
        <taxon>Pseudomonadati</taxon>
        <taxon>Pseudomonadota</taxon>
        <taxon>Alphaproteobacteria</taxon>
        <taxon>Candidatus Puniceispirillales</taxon>
        <taxon>Candidatus Puniceispirillaceae</taxon>
        <taxon>Candidatus Puniceispirillum</taxon>
    </lineage>
</organism>
<keyword evidence="1" id="KW-0813">Transport</keyword>
<keyword evidence="2" id="KW-1003">Cell membrane</keyword>
<dbReference type="GO" id="GO:0089705">
    <property type="term" value="P:protein localization to outer membrane"/>
    <property type="evidence" value="ECO:0007669"/>
    <property type="project" value="TreeGrafter"/>
</dbReference>
<keyword evidence="8" id="KW-1185">Reference proteome</keyword>
<dbReference type="InterPro" id="IPR017871">
    <property type="entry name" value="ABC_transporter-like_CS"/>
</dbReference>
<evidence type="ECO:0000313" key="7">
    <source>
        <dbReference type="EMBL" id="ADE38764.1"/>
    </source>
</evidence>
<dbReference type="eggNOG" id="COG1136">
    <property type="taxonomic scope" value="Bacteria"/>
</dbReference>
<dbReference type="GO" id="GO:0005886">
    <property type="term" value="C:plasma membrane"/>
    <property type="evidence" value="ECO:0007669"/>
    <property type="project" value="TreeGrafter"/>
</dbReference>
<dbReference type="EC" id="3.6.3.-" evidence="7"/>
<keyword evidence="3" id="KW-0547">Nucleotide-binding</keyword>
<reference evidence="7 8" key="1">
    <citation type="journal article" date="2010" name="J. Bacteriol.">
        <title>Complete genome sequence of "Candidatus Puniceispirillum marinum" IMCC1322, a representative of the SAR116 clade in the Alphaproteobacteria.</title>
        <authorList>
            <person name="Oh H.M."/>
            <person name="Kwon K.K."/>
            <person name="Kang I."/>
            <person name="Kang S.G."/>
            <person name="Lee J.H."/>
            <person name="Kim S.J."/>
            <person name="Cho J.C."/>
        </authorList>
    </citation>
    <scope>NUCLEOTIDE SEQUENCE [LARGE SCALE GENOMIC DNA]</scope>
    <source>
        <strain evidence="7 8">IMCC1322</strain>
    </source>
</reference>
<proteinExistence type="inferred from homology"/>
<dbReference type="PROSITE" id="PS50893">
    <property type="entry name" value="ABC_TRANSPORTER_2"/>
    <property type="match status" value="1"/>
</dbReference>
<dbReference type="SMART" id="SM00382">
    <property type="entry name" value="AAA"/>
    <property type="match status" value="1"/>
</dbReference>
<dbReference type="CDD" id="cd03255">
    <property type="entry name" value="ABC_MJ0796_LolCDE_FtsE"/>
    <property type="match status" value="1"/>
</dbReference>
<comment type="similarity">
    <text evidence="5">Belongs to the ABC transporter superfamily. Macrolide exporter (TC 3.A.1.122) family.</text>
</comment>
<evidence type="ECO:0000256" key="3">
    <source>
        <dbReference type="ARBA" id="ARBA00022741"/>
    </source>
</evidence>
<gene>
    <name evidence="7" type="ordered locus">SAR116_0521</name>
</gene>
<name>D5BR67_PUNMI</name>
<dbReference type="InterPro" id="IPR003439">
    <property type="entry name" value="ABC_transporter-like_ATP-bd"/>
</dbReference>
<dbReference type="FunFam" id="3.40.50.300:FF:000032">
    <property type="entry name" value="Export ABC transporter ATP-binding protein"/>
    <property type="match status" value="1"/>
</dbReference>
<keyword evidence="2" id="KW-0472">Membrane</keyword>
<evidence type="ECO:0000256" key="4">
    <source>
        <dbReference type="ARBA" id="ARBA00022840"/>
    </source>
</evidence>
<evidence type="ECO:0000259" key="6">
    <source>
        <dbReference type="PROSITE" id="PS50893"/>
    </source>
</evidence>
<dbReference type="InterPro" id="IPR027417">
    <property type="entry name" value="P-loop_NTPase"/>
</dbReference>
<dbReference type="STRING" id="488538.SAR116_0521"/>
<feature type="domain" description="ABC transporter" evidence="6">
    <location>
        <begin position="4"/>
        <end position="224"/>
    </location>
</feature>
<evidence type="ECO:0000313" key="8">
    <source>
        <dbReference type="Proteomes" id="UP000007460"/>
    </source>
</evidence>
<dbReference type="PANTHER" id="PTHR24220">
    <property type="entry name" value="IMPORT ATP-BINDING PROTEIN"/>
    <property type="match status" value="1"/>
</dbReference>
<sequence length="225" mass="24141">MPMLSLDKVTKNYTQGENKLEILSDASLTVASGEMKALIGPSGSGKSTLLNIAGLLETPTSGTVTIAGHQTDKIGRRKRGQLRRTHIGFVFQFHRLLPEFSALENIMIPQMLNGLGRDEAAARAEQLLQMVGLMNRDSHRPGLLSGGEQQRVAIARSVANAPRVLLADEPTGNLDPVTAAGVFEHLSAIVHGTNTAALVVTHNQQLAHEMDSILTLKNGVIETIN</sequence>
<evidence type="ECO:0000256" key="2">
    <source>
        <dbReference type="ARBA" id="ARBA00022519"/>
    </source>
</evidence>
<keyword evidence="7" id="KW-0378">Hydrolase</keyword>
<dbReference type="SUPFAM" id="SSF52540">
    <property type="entry name" value="P-loop containing nucleoside triphosphate hydrolases"/>
    <property type="match status" value="1"/>
</dbReference>
<dbReference type="PANTHER" id="PTHR24220:SF689">
    <property type="entry name" value="LIPOPROTEIN-RELEASING SYSTEM ATP-BINDING PROTEIN LOLD"/>
    <property type="match status" value="1"/>
</dbReference>
<evidence type="ECO:0000256" key="1">
    <source>
        <dbReference type="ARBA" id="ARBA00022448"/>
    </source>
</evidence>
<dbReference type="GO" id="GO:0005524">
    <property type="term" value="F:ATP binding"/>
    <property type="evidence" value="ECO:0007669"/>
    <property type="project" value="UniProtKB-KW"/>
</dbReference>
<keyword evidence="2" id="KW-0997">Cell inner membrane</keyword>
<dbReference type="Pfam" id="PF00005">
    <property type="entry name" value="ABC_tran"/>
    <property type="match status" value="1"/>
</dbReference>
<accession>D5BR67</accession>
<dbReference type="Gene3D" id="3.40.50.300">
    <property type="entry name" value="P-loop containing nucleotide triphosphate hydrolases"/>
    <property type="match status" value="1"/>
</dbReference>
<dbReference type="GO" id="GO:0016887">
    <property type="term" value="F:ATP hydrolysis activity"/>
    <property type="evidence" value="ECO:0007669"/>
    <property type="project" value="InterPro"/>
</dbReference>
<protein>
    <submittedName>
        <fullName evidence="7">ABC transporter component</fullName>
        <ecNumber evidence="7">3.6.3.-</ecNumber>
    </submittedName>
</protein>
<dbReference type="AlphaFoldDB" id="D5BR67"/>
<dbReference type="InterPro" id="IPR003593">
    <property type="entry name" value="AAA+_ATPase"/>
</dbReference>
<dbReference type="Proteomes" id="UP000007460">
    <property type="component" value="Chromosome"/>
</dbReference>
<dbReference type="GO" id="GO:0022857">
    <property type="term" value="F:transmembrane transporter activity"/>
    <property type="evidence" value="ECO:0007669"/>
    <property type="project" value="UniProtKB-ARBA"/>
</dbReference>
<dbReference type="HOGENOM" id="CLU_000604_1_22_5"/>
<dbReference type="PROSITE" id="PS00211">
    <property type="entry name" value="ABC_TRANSPORTER_1"/>
    <property type="match status" value="1"/>
</dbReference>